<sequence length="527" mass="60196">MSTPRDGGYNHNSSQNNMGIGNLAQELQWVKNDCVLIRNAVILLEQEKDNLRQAVRKLKMENQRQREKMKKLQSEVKKLGGNSEDTDIEDRDYDDIGKNFILIGGAQDPLSLRFECTISDEKGTEHKSAERYYWYKLAEFFEDEEAKKRILSANSSHDAEEAMKTVKGFNENDWNKVKMEHWIKGQELKLEQVRWIALVLKESKESYISIAHQDKMIGTGWRKTREESSKPIFWDGENLGGKWLMKYRREVANNLVYTGPNEKEDILKKMQNLRKLVWRRIDQMQMGGGGMGMGGGFRGGRGGYPGGHGGPPRGTGGYGNGGRGDESVRALSLLLPSFCLQTLVSCGLVVVAMSLLLKAARSSVTLGMRRSSITHGKALPLAARAQVAKPAEPGFYAYTRNWSRDKTFDLSRAPQKGDTPMYFFLRRLGHAYEAWPLFVLTGAWLIVFFYACYISFTKTEIWLDRSKSTAPWDWSRIRDKYTRLHTVVFESVALFGLQKQDTHKRLEIMEVLQDEMMEAAKKRGTRN</sequence>
<keyword evidence="2" id="KW-1185">Reference proteome</keyword>
<accession>A0A8R1Y6B7</accession>
<reference evidence="1" key="2">
    <citation type="submission" date="2022-06" db="UniProtKB">
        <authorList>
            <consortium name="EnsemblMetazoa"/>
        </authorList>
    </citation>
    <scope>IDENTIFICATION</scope>
    <source>
        <strain evidence="1">PS312</strain>
    </source>
</reference>
<dbReference type="InterPro" id="IPR012816">
    <property type="entry name" value="NADAR"/>
</dbReference>
<name>A0A2A6B4S6_PRIPA</name>
<evidence type="ECO:0000313" key="1">
    <source>
        <dbReference type="EnsemblMetazoa" id="PPA06919.1"/>
    </source>
</evidence>
<accession>A0A2A6B4S6</accession>
<gene>
    <name evidence="1" type="primary">WBGene00096473</name>
</gene>
<dbReference type="CDD" id="cd15457">
    <property type="entry name" value="NADAR"/>
    <property type="match status" value="1"/>
</dbReference>
<evidence type="ECO:0000313" key="2">
    <source>
        <dbReference type="Proteomes" id="UP000005239"/>
    </source>
</evidence>
<organism evidence="1 2">
    <name type="scientific">Pristionchus pacificus</name>
    <name type="common">Parasitic nematode worm</name>
    <dbReference type="NCBI Taxonomy" id="54126"/>
    <lineage>
        <taxon>Eukaryota</taxon>
        <taxon>Metazoa</taxon>
        <taxon>Ecdysozoa</taxon>
        <taxon>Nematoda</taxon>
        <taxon>Chromadorea</taxon>
        <taxon>Rhabditida</taxon>
        <taxon>Rhabditina</taxon>
        <taxon>Diplogasteromorpha</taxon>
        <taxon>Diplogasteroidea</taxon>
        <taxon>Neodiplogasteridae</taxon>
        <taxon>Pristionchus</taxon>
    </lineage>
</organism>
<proteinExistence type="predicted"/>
<dbReference type="Pfam" id="PF08719">
    <property type="entry name" value="NADAR"/>
    <property type="match status" value="1"/>
</dbReference>
<dbReference type="AlphaFoldDB" id="A0A2A6B4S6"/>
<dbReference type="InterPro" id="IPR037238">
    <property type="entry name" value="YbiA-like_sf"/>
</dbReference>
<dbReference type="OrthoDB" id="206452at2759"/>
<dbReference type="Proteomes" id="UP000005239">
    <property type="component" value="Unassembled WGS sequence"/>
</dbReference>
<dbReference type="SUPFAM" id="SSF143990">
    <property type="entry name" value="YbiA-like"/>
    <property type="match status" value="1"/>
</dbReference>
<protein>
    <submittedName>
        <fullName evidence="1">NADAR domain-containing protein</fullName>
    </submittedName>
</protein>
<dbReference type="EnsemblMetazoa" id="PPA06919.1">
    <property type="protein sequence ID" value="PPA06919.1"/>
    <property type="gene ID" value="WBGene00096473"/>
</dbReference>
<reference evidence="2" key="1">
    <citation type="journal article" date="2008" name="Nat. Genet.">
        <title>The Pristionchus pacificus genome provides a unique perspective on nematode lifestyle and parasitism.</title>
        <authorList>
            <person name="Dieterich C."/>
            <person name="Clifton S.W."/>
            <person name="Schuster L.N."/>
            <person name="Chinwalla A."/>
            <person name="Delehaunty K."/>
            <person name="Dinkelacker I."/>
            <person name="Fulton L."/>
            <person name="Fulton R."/>
            <person name="Godfrey J."/>
            <person name="Minx P."/>
            <person name="Mitreva M."/>
            <person name="Roeseler W."/>
            <person name="Tian H."/>
            <person name="Witte H."/>
            <person name="Yang S.P."/>
            <person name="Wilson R.K."/>
            <person name="Sommer R.J."/>
        </authorList>
    </citation>
    <scope>NUCLEOTIDE SEQUENCE [LARGE SCALE GENOMIC DNA]</scope>
    <source>
        <strain evidence="2">PS312</strain>
    </source>
</reference>
<dbReference type="Gene3D" id="1.10.357.40">
    <property type="entry name" value="YbiA-like"/>
    <property type="match status" value="1"/>
</dbReference>